<organism evidence="1">
    <name type="scientific">Spodoptera frugiperda</name>
    <name type="common">Fall armyworm</name>
    <dbReference type="NCBI Taxonomy" id="7108"/>
    <lineage>
        <taxon>Eukaryota</taxon>
        <taxon>Metazoa</taxon>
        <taxon>Ecdysozoa</taxon>
        <taxon>Arthropoda</taxon>
        <taxon>Hexapoda</taxon>
        <taxon>Insecta</taxon>
        <taxon>Pterygota</taxon>
        <taxon>Neoptera</taxon>
        <taxon>Endopterygota</taxon>
        <taxon>Lepidoptera</taxon>
        <taxon>Glossata</taxon>
        <taxon>Ditrysia</taxon>
        <taxon>Noctuoidea</taxon>
        <taxon>Noctuidae</taxon>
        <taxon>Amphipyrinae</taxon>
        <taxon>Spodoptera</taxon>
    </lineage>
</organism>
<gene>
    <name evidence="1" type="ORF">SFRICE_006933</name>
</gene>
<sequence length="117" mass="12751">MNTIQVWESHASARMGRLDRSDHGLTVNRRETALALCFVVWGLIGLVHDPKLRTTVTGAPAQSRRSNGVVISQGENHPVTFLALDRPGGSVRLLLTKNRPVPAPDFRAGAPPKPQIK</sequence>
<proteinExistence type="predicted"/>
<evidence type="ECO:0000313" key="1">
    <source>
        <dbReference type="EMBL" id="SOQ48978.1"/>
    </source>
</evidence>
<dbReference type="AlphaFoldDB" id="A0A2H1W7E4"/>
<accession>A0A2H1W7E4</accession>
<name>A0A2H1W7E4_SPOFR</name>
<protein>
    <submittedName>
        <fullName evidence="1">SFRICE_006933</fullName>
    </submittedName>
</protein>
<reference evidence="1" key="1">
    <citation type="submission" date="2016-07" db="EMBL/GenBank/DDBJ databases">
        <authorList>
            <person name="Bretaudeau A."/>
        </authorList>
    </citation>
    <scope>NUCLEOTIDE SEQUENCE</scope>
    <source>
        <strain evidence="1">Rice</strain>
        <tissue evidence="1">Whole body</tissue>
    </source>
</reference>
<dbReference type="EMBL" id="ODYU01006796">
    <property type="protein sequence ID" value="SOQ48978.1"/>
    <property type="molecule type" value="Genomic_DNA"/>
</dbReference>